<dbReference type="PANTHER" id="PTHR46348:SF1">
    <property type="entry name" value="DELETED IN LUNG AND ESOPHAGEAL CANCER PROTEIN 1"/>
    <property type="match status" value="1"/>
</dbReference>
<keyword evidence="3" id="KW-1185">Reference proteome</keyword>
<dbReference type="STRING" id="75743.A0A401QB03"/>
<feature type="coiled-coil region" evidence="1">
    <location>
        <begin position="61"/>
        <end position="88"/>
    </location>
</feature>
<dbReference type="GO" id="GO:0005929">
    <property type="term" value="C:cilium"/>
    <property type="evidence" value="ECO:0007669"/>
    <property type="project" value="TreeGrafter"/>
</dbReference>
<sequence length="301" mass="33404">IRLDWETYNQEKEDLQLVDLIISYGQQFPVRDESGNEIIGTSIASSESEHSFDWDAIPNSRQSSSLALQTAECDVEEEEEEPEEEEKELPTNALISVVLRVHEGIAADYPYYLTPRQVVVPAGGVVTINVSFTPLTLTGVTTNVECEGFAFGHLSLDDQAAFGIPGKVTRSQGYNSEALRLDFRAVAKPALLSVAMDDDDEDLTFYAAASDLMAGGLECGIQREILTTRGLRLTNSTETPLYFQFLLHQPFCILNVEPKDNLKSSNSDREENMKMLVLHPLQHMHVSVGGLWRNGRSTAFS</sequence>
<organism evidence="2 3">
    <name type="scientific">Scyliorhinus torazame</name>
    <name type="common">Cloudy catshark</name>
    <name type="synonym">Catulus torazame</name>
    <dbReference type="NCBI Taxonomy" id="75743"/>
    <lineage>
        <taxon>Eukaryota</taxon>
        <taxon>Metazoa</taxon>
        <taxon>Chordata</taxon>
        <taxon>Craniata</taxon>
        <taxon>Vertebrata</taxon>
        <taxon>Chondrichthyes</taxon>
        <taxon>Elasmobranchii</taxon>
        <taxon>Galeomorphii</taxon>
        <taxon>Galeoidea</taxon>
        <taxon>Carcharhiniformes</taxon>
        <taxon>Scyliorhinidae</taxon>
        <taxon>Scyliorhinus</taxon>
    </lineage>
</organism>
<dbReference type="InterPro" id="IPR033304">
    <property type="entry name" value="DLEC1"/>
</dbReference>
<feature type="non-terminal residue" evidence="2">
    <location>
        <position position="1"/>
    </location>
</feature>
<reference evidence="2 3" key="1">
    <citation type="journal article" date="2018" name="Nat. Ecol. Evol.">
        <title>Shark genomes provide insights into elasmobranch evolution and the origin of vertebrates.</title>
        <authorList>
            <person name="Hara Y"/>
            <person name="Yamaguchi K"/>
            <person name="Onimaru K"/>
            <person name="Kadota M"/>
            <person name="Koyanagi M"/>
            <person name="Keeley SD"/>
            <person name="Tatsumi K"/>
            <person name="Tanaka K"/>
            <person name="Motone F"/>
            <person name="Kageyama Y"/>
            <person name="Nozu R"/>
            <person name="Adachi N"/>
            <person name="Nishimura O"/>
            <person name="Nakagawa R"/>
            <person name="Tanegashima C"/>
            <person name="Kiyatake I"/>
            <person name="Matsumoto R"/>
            <person name="Murakumo K"/>
            <person name="Nishida K"/>
            <person name="Terakita A"/>
            <person name="Kuratani S"/>
            <person name="Sato K"/>
            <person name="Hyodo S Kuraku.S."/>
        </authorList>
    </citation>
    <scope>NUCLEOTIDE SEQUENCE [LARGE SCALE GENOMIC DNA]</scope>
</reference>
<gene>
    <name evidence="2" type="ORF">scyTo_0022357</name>
</gene>
<evidence type="ECO:0000313" key="3">
    <source>
        <dbReference type="Proteomes" id="UP000288216"/>
    </source>
</evidence>
<proteinExistence type="predicted"/>
<keyword evidence="1" id="KW-0175">Coiled coil</keyword>
<dbReference type="EMBL" id="BFAA01022228">
    <property type="protein sequence ID" value="GCB82565.1"/>
    <property type="molecule type" value="Genomic_DNA"/>
</dbReference>
<accession>A0A401QB03</accession>
<name>A0A401QB03_SCYTO</name>
<dbReference type="GO" id="GO:0015631">
    <property type="term" value="F:tubulin binding"/>
    <property type="evidence" value="ECO:0007669"/>
    <property type="project" value="TreeGrafter"/>
</dbReference>
<dbReference type="GO" id="GO:0005737">
    <property type="term" value="C:cytoplasm"/>
    <property type="evidence" value="ECO:0007669"/>
    <property type="project" value="TreeGrafter"/>
</dbReference>
<protein>
    <submittedName>
        <fullName evidence="2">Uncharacterized protein</fullName>
    </submittedName>
</protein>
<evidence type="ECO:0000256" key="1">
    <source>
        <dbReference type="SAM" id="Coils"/>
    </source>
</evidence>
<evidence type="ECO:0000313" key="2">
    <source>
        <dbReference type="EMBL" id="GCB82565.1"/>
    </source>
</evidence>
<dbReference type="Proteomes" id="UP000288216">
    <property type="component" value="Unassembled WGS sequence"/>
</dbReference>
<dbReference type="AlphaFoldDB" id="A0A401QB03"/>
<dbReference type="PANTHER" id="PTHR46348">
    <property type="entry name" value="DELETED IN LUNG AND ESOPHAGEAL CANCER PROTEIN 1"/>
    <property type="match status" value="1"/>
</dbReference>
<comment type="caution">
    <text evidence="2">The sequence shown here is derived from an EMBL/GenBank/DDBJ whole genome shotgun (WGS) entry which is preliminary data.</text>
</comment>
<dbReference type="OrthoDB" id="2115465at2759"/>
<dbReference type="GO" id="GO:0008285">
    <property type="term" value="P:negative regulation of cell population proliferation"/>
    <property type="evidence" value="ECO:0007669"/>
    <property type="project" value="InterPro"/>
</dbReference>